<accession>A0A564YZQ7</accession>
<feature type="non-terminal residue" evidence="2">
    <location>
        <position position="65"/>
    </location>
</feature>
<dbReference type="PANTHER" id="PTHR44656">
    <property type="entry name" value="DEHYDROGENASE/REDUCTASE SDR FAMILY MEMBER 12"/>
    <property type="match status" value="1"/>
</dbReference>
<evidence type="ECO:0000313" key="3">
    <source>
        <dbReference type="Proteomes" id="UP000321570"/>
    </source>
</evidence>
<dbReference type="AlphaFoldDB" id="A0A564YZQ7"/>
<dbReference type="PANTHER" id="PTHR44656:SF7">
    <property type="entry name" value="DEHYDROGENASE_REDUCTASE SDR FAMILY MEMBER 12"/>
    <property type="match status" value="1"/>
</dbReference>
<organism evidence="2 3">
    <name type="scientific">Hymenolepis diminuta</name>
    <name type="common">Rat tapeworm</name>
    <dbReference type="NCBI Taxonomy" id="6216"/>
    <lineage>
        <taxon>Eukaryota</taxon>
        <taxon>Metazoa</taxon>
        <taxon>Spiralia</taxon>
        <taxon>Lophotrochozoa</taxon>
        <taxon>Platyhelminthes</taxon>
        <taxon>Cestoda</taxon>
        <taxon>Eucestoda</taxon>
        <taxon>Cyclophyllidea</taxon>
        <taxon>Hymenolepididae</taxon>
        <taxon>Hymenolepis</taxon>
    </lineage>
</organism>
<sequence>MQTWKPNAHDPELHHNPIANGDFDGTSVYAQNKHQQVVMTEIWSEESLEVLFATMHPGWADIPVI</sequence>
<proteinExistence type="predicted"/>
<keyword evidence="3" id="KW-1185">Reference proteome</keyword>
<evidence type="ECO:0000256" key="1">
    <source>
        <dbReference type="SAM" id="MobiDB-lite"/>
    </source>
</evidence>
<protein>
    <submittedName>
        <fullName evidence="2">Uncharacterized protein</fullName>
    </submittedName>
</protein>
<reference evidence="2 3" key="1">
    <citation type="submission" date="2019-07" db="EMBL/GenBank/DDBJ databases">
        <authorList>
            <person name="Jastrzebski P J."/>
            <person name="Paukszto L."/>
            <person name="Jastrzebski P J."/>
        </authorList>
    </citation>
    <scope>NUCLEOTIDE SEQUENCE [LARGE SCALE GENOMIC DNA]</scope>
    <source>
        <strain evidence="2 3">WMS-il1</strain>
    </source>
</reference>
<feature type="region of interest" description="Disordered" evidence="1">
    <location>
        <begin position="1"/>
        <end position="22"/>
    </location>
</feature>
<dbReference type="EMBL" id="CABIJS010000510">
    <property type="protein sequence ID" value="VUZ52646.1"/>
    <property type="molecule type" value="Genomic_DNA"/>
</dbReference>
<evidence type="ECO:0000313" key="2">
    <source>
        <dbReference type="EMBL" id="VUZ52646.1"/>
    </source>
</evidence>
<dbReference type="InterPro" id="IPR052992">
    <property type="entry name" value="SDR_member_12"/>
</dbReference>
<name>A0A564YZQ7_HYMDI</name>
<dbReference type="Proteomes" id="UP000321570">
    <property type="component" value="Unassembled WGS sequence"/>
</dbReference>
<gene>
    <name evidence="2" type="ORF">WMSIL1_LOCUS11050</name>
</gene>